<name>A0A1C1CYF1_9EURO</name>
<comment type="caution">
    <text evidence="2">The sequence shown here is derived from an EMBL/GenBank/DDBJ whole genome shotgun (WGS) entry which is preliminary data.</text>
</comment>
<evidence type="ECO:0000313" key="3">
    <source>
        <dbReference type="Proteomes" id="UP000094526"/>
    </source>
</evidence>
<dbReference type="AlphaFoldDB" id="A0A1C1CYF1"/>
<feature type="region of interest" description="Disordered" evidence="1">
    <location>
        <begin position="1"/>
        <end position="41"/>
    </location>
</feature>
<accession>A0A1C1CYF1</accession>
<organism evidence="2 3">
    <name type="scientific">Cladophialophora carrionii</name>
    <dbReference type="NCBI Taxonomy" id="86049"/>
    <lineage>
        <taxon>Eukaryota</taxon>
        <taxon>Fungi</taxon>
        <taxon>Dikarya</taxon>
        <taxon>Ascomycota</taxon>
        <taxon>Pezizomycotina</taxon>
        <taxon>Eurotiomycetes</taxon>
        <taxon>Chaetothyriomycetidae</taxon>
        <taxon>Chaetothyriales</taxon>
        <taxon>Herpotrichiellaceae</taxon>
        <taxon>Cladophialophora</taxon>
    </lineage>
</organism>
<dbReference type="EMBL" id="LGRB01000008">
    <property type="protein sequence ID" value="OCT53458.1"/>
    <property type="molecule type" value="Genomic_DNA"/>
</dbReference>
<dbReference type="VEuPathDB" id="FungiDB:CLCR_11099"/>
<keyword evidence="3" id="KW-1185">Reference proteome</keyword>
<protein>
    <submittedName>
        <fullName evidence="2">Uncharacterized protein</fullName>
    </submittedName>
</protein>
<reference evidence="3" key="1">
    <citation type="submission" date="2015-07" db="EMBL/GenBank/DDBJ databases">
        <authorList>
            <person name="Teixeira M.M."/>
            <person name="Souza R.C."/>
            <person name="Almeida L.G."/>
            <person name="Vicente V.A."/>
            <person name="de Hoog S."/>
            <person name="Bocca A.L."/>
            <person name="de Almeida S.R."/>
            <person name="Vasconcelos A.T."/>
            <person name="Felipe M.S."/>
        </authorList>
    </citation>
    <scope>NUCLEOTIDE SEQUENCE [LARGE SCALE GENOMIC DNA]</scope>
    <source>
        <strain evidence="3">KSF</strain>
    </source>
</reference>
<gene>
    <name evidence="2" type="ORF">CLCR_11099</name>
</gene>
<dbReference type="Proteomes" id="UP000094526">
    <property type="component" value="Unassembled WGS sequence"/>
</dbReference>
<evidence type="ECO:0000313" key="2">
    <source>
        <dbReference type="EMBL" id="OCT53458.1"/>
    </source>
</evidence>
<evidence type="ECO:0000256" key="1">
    <source>
        <dbReference type="SAM" id="MobiDB-lite"/>
    </source>
</evidence>
<proteinExistence type="predicted"/>
<sequence length="82" mass="8767">MPLQSAPLDATSRNPTMAGSTDDGYGHAAEAEAFENDTDSRCRQIRDGKEISATRNTRAFCRYESDSCKITATAASSDSLAC</sequence>